<dbReference type="EMBL" id="MU854677">
    <property type="protein sequence ID" value="KAK4031928.1"/>
    <property type="molecule type" value="Genomic_DNA"/>
</dbReference>
<keyword evidence="3" id="KW-1185">Reference proteome</keyword>
<accession>A0AAN6P7R0</accession>
<protein>
    <submittedName>
        <fullName evidence="2">Uncharacterized protein</fullName>
    </submittedName>
</protein>
<dbReference type="AlphaFoldDB" id="A0AAN6P7R0"/>
<comment type="caution">
    <text evidence="2">The sequence shown here is derived from an EMBL/GenBank/DDBJ whole genome shotgun (WGS) entry which is preliminary data.</text>
</comment>
<evidence type="ECO:0000256" key="1">
    <source>
        <dbReference type="SAM" id="MobiDB-lite"/>
    </source>
</evidence>
<feature type="region of interest" description="Disordered" evidence="1">
    <location>
        <begin position="15"/>
        <end position="38"/>
    </location>
</feature>
<organism evidence="2 3">
    <name type="scientific">Parachaetomium inaequale</name>
    <dbReference type="NCBI Taxonomy" id="2588326"/>
    <lineage>
        <taxon>Eukaryota</taxon>
        <taxon>Fungi</taxon>
        <taxon>Dikarya</taxon>
        <taxon>Ascomycota</taxon>
        <taxon>Pezizomycotina</taxon>
        <taxon>Sordariomycetes</taxon>
        <taxon>Sordariomycetidae</taxon>
        <taxon>Sordariales</taxon>
        <taxon>Chaetomiaceae</taxon>
        <taxon>Parachaetomium</taxon>
    </lineage>
</organism>
<evidence type="ECO:0000313" key="2">
    <source>
        <dbReference type="EMBL" id="KAK4031928.1"/>
    </source>
</evidence>
<dbReference type="Proteomes" id="UP001303115">
    <property type="component" value="Unassembled WGS sequence"/>
</dbReference>
<name>A0AAN6P7R0_9PEZI</name>
<reference evidence="3" key="1">
    <citation type="journal article" date="2023" name="Mol. Phylogenet. Evol.">
        <title>Genome-scale phylogeny and comparative genomics of the fungal order Sordariales.</title>
        <authorList>
            <person name="Hensen N."/>
            <person name="Bonometti L."/>
            <person name="Westerberg I."/>
            <person name="Brannstrom I.O."/>
            <person name="Guillou S."/>
            <person name="Cros-Aarteil S."/>
            <person name="Calhoun S."/>
            <person name="Haridas S."/>
            <person name="Kuo A."/>
            <person name="Mondo S."/>
            <person name="Pangilinan J."/>
            <person name="Riley R."/>
            <person name="LaButti K."/>
            <person name="Andreopoulos B."/>
            <person name="Lipzen A."/>
            <person name="Chen C."/>
            <person name="Yan M."/>
            <person name="Daum C."/>
            <person name="Ng V."/>
            <person name="Clum A."/>
            <person name="Steindorff A."/>
            <person name="Ohm R.A."/>
            <person name="Martin F."/>
            <person name="Silar P."/>
            <person name="Natvig D.O."/>
            <person name="Lalanne C."/>
            <person name="Gautier V."/>
            <person name="Ament-Velasquez S.L."/>
            <person name="Kruys A."/>
            <person name="Hutchinson M.I."/>
            <person name="Powell A.J."/>
            <person name="Barry K."/>
            <person name="Miller A.N."/>
            <person name="Grigoriev I.V."/>
            <person name="Debuchy R."/>
            <person name="Gladieux P."/>
            <person name="Hiltunen Thoren M."/>
            <person name="Johannesson H."/>
        </authorList>
    </citation>
    <scope>NUCLEOTIDE SEQUENCE [LARGE SCALE GENOMIC DNA]</scope>
    <source>
        <strain evidence="3">CBS 284.82</strain>
    </source>
</reference>
<gene>
    <name evidence="2" type="ORF">C8A01DRAFT_51156</name>
</gene>
<evidence type="ECO:0000313" key="3">
    <source>
        <dbReference type="Proteomes" id="UP001303115"/>
    </source>
</evidence>
<sequence length="210" mass="23552">MVPLMFKAEWSIEIDSRKPPPEEDSDPSLRTVGDNGRGAVDAPVPELRVATEARFADFDKSPVTHVVIQVTTTRQRDISRYVGYRYDWKFPSPFWAFLGKIAEKGVFDDDGATTLKELRYIPVGRREFIAYTTPLWRAAVEAIQAAKAAAAAGAGIPELPPISALEVTFKKPQHGQPLEMTWIPVRPLITARIKRWNDESDDEENVDVSD</sequence>
<proteinExistence type="predicted"/>